<dbReference type="EMBL" id="GBRH01199880">
    <property type="protein sequence ID" value="JAD98015.1"/>
    <property type="molecule type" value="Transcribed_RNA"/>
</dbReference>
<evidence type="ECO:0000313" key="1">
    <source>
        <dbReference type="EMBL" id="JAD98015.1"/>
    </source>
</evidence>
<reference evidence="1" key="2">
    <citation type="journal article" date="2015" name="Data Brief">
        <title>Shoot transcriptome of the giant reed, Arundo donax.</title>
        <authorList>
            <person name="Barrero R.A."/>
            <person name="Guerrero F.D."/>
            <person name="Moolhuijzen P."/>
            <person name="Goolsby J.A."/>
            <person name="Tidwell J."/>
            <person name="Bellgard S.E."/>
            <person name="Bellgard M.I."/>
        </authorList>
    </citation>
    <scope>NUCLEOTIDE SEQUENCE</scope>
    <source>
        <tissue evidence="1">Shoot tissue taken approximately 20 cm above the soil surface</tissue>
    </source>
</reference>
<organism evidence="1">
    <name type="scientific">Arundo donax</name>
    <name type="common">Giant reed</name>
    <name type="synonym">Donax arundinaceus</name>
    <dbReference type="NCBI Taxonomy" id="35708"/>
    <lineage>
        <taxon>Eukaryota</taxon>
        <taxon>Viridiplantae</taxon>
        <taxon>Streptophyta</taxon>
        <taxon>Embryophyta</taxon>
        <taxon>Tracheophyta</taxon>
        <taxon>Spermatophyta</taxon>
        <taxon>Magnoliopsida</taxon>
        <taxon>Liliopsida</taxon>
        <taxon>Poales</taxon>
        <taxon>Poaceae</taxon>
        <taxon>PACMAD clade</taxon>
        <taxon>Arundinoideae</taxon>
        <taxon>Arundineae</taxon>
        <taxon>Arundo</taxon>
    </lineage>
</organism>
<sequence>MDIYMWEINPYSCDGATCCGQRSYGKQGRNLCRPRNRTYG</sequence>
<name>A0A0A9EJH5_ARUDO</name>
<dbReference type="AlphaFoldDB" id="A0A0A9EJH5"/>
<accession>A0A0A9EJH5</accession>
<reference evidence="1" key="1">
    <citation type="submission" date="2014-09" db="EMBL/GenBank/DDBJ databases">
        <authorList>
            <person name="Magalhaes I.L.F."/>
            <person name="Oliveira U."/>
            <person name="Santos F.R."/>
            <person name="Vidigal T.H.D.A."/>
            <person name="Brescovit A.D."/>
            <person name="Santos A.J."/>
        </authorList>
    </citation>
    <scope>NUCLEOTIDE SEQUENCE</scope>
    <source>
        <tissue evidence="1">Shoot tissue taken approximately 20 cm above the soil surface</tissue>
    </source>
</reference>
<protein>
    <submittedName>
        <fullName evidence="1">Uncharacterized protein</fullName>
    </submittedName>
</protein>
<proteinExistence type="predicted"/>